<feature type="region of interest" description="Disordered" evidence="1">
    <location>
        <begin position="685"/>
        <end position="722"/>
    </location>
</feature>
<comment type="caution">
    <text evidence="2">The sequence shown here is derived from an EMBL/GenBank/DDBJ whole genome shotgun (WGS) entry which is preliminary data.</text>
</comment>
<dbReference type="Proteomes" id="UP001159405">
    <property type="component" value="Unassembled WGS sequence"/>
</dbReference>
<sequence>MLELRLKHKKEVIEEKIHQIDEKVAKLGDLLPKFRTEDLESEKDMLTERAARITKQERSSKKQFQQCKRKLATQLIEENRIKRRKICSGAPRLLDSDDEEYIKRAIEDKSTAHGRRHDSVLYTNKRVKKKNFLSIANYHLYRKGKKLIKSATTVVNRGKPRNKSSRAAKAHLGKWLFCSKKPPKTEKVSNECTHHQRKYVKNAKLSIFEKEGEKDGLVISVDDKAYLRPETDVGMRDVKTGRIYDVADEEKQRKLPQHDFSIPQVHVTPPSFRFMVGHKEIIDGNTHVVNHLDQTVVTNRPKHYIGSSGSVWASDTMFIRRELPQLFEVQGDQYRTCSIQLRRFCTQVHDFTFYFEDTTMYEDVMACTNNLNCKFRAYELSRLSWLERQLKNAQLRWEEDKIGIEGEDVALGNEAKDTVKVVLDTLEERGQGIRGSTKENLWEIYVYLLDKVRKIQQHIAGLNLPKAKRDVLFATDTGPGVGCSNIEVRFRDAEVARILNFDRLNRIHRARDDSGQNEAERSNACIGEAINLNKTTYQAMQGHSREIDDYQPRAQIKRHVKERKLTLEDSDSIVEFSKTFAVQELHVRKYLEHLQYLEVKKSKRKDDRKRQRETDSQKKYADYNREDMFKAGTLKKLKVSALNLFLEEHQMGNKKMKKNEKLVLIPACLAKAQLDKPTIEQAARKVNVEENTGDDDDHDYDSVHADDTDGDDNIDCGDKEYDGSSKNYDVVLHVIGSSSEEEEDDDDDEQEVDDGIEDEFCSRVGRRVTTFRSRRFFGANIT</sequence>
<evidence type="ECO:0000256" key="1">
    <source>
        <dbReference type="SAM" id="MobiDB-lite"/>
    </source>
</evidence>
<protein>
    <submittedName>
        <fullName evidence="2">Uncharacterized protein</fullName>
    </submittedName>
</protein>
<gene>
    <name evidence="2" type="ORF">PLOB_00030730</name>
</gene>
<accession>A0ABN8S1X9</accession>
<keyword evidence="3" id="KW-1185">Reference proteome</keyword>
<organism evidence="2 3">
    <name type="scientific">Porites lobata</name>
    <dbReference type="NCBI Taxonomy" id="104759"/>
    <lineage>
        <taxon>Eukaryota</taxon>
        <taxon>Metazoa</taxon>
        <taxon>Cnidaria</taxon>
        <taxon>Anthozoa</taxon>
        <taxon>Hexacorallia</taxon>
        <taxon>Scleractinia</taxon>
        <taxon>Fungiina</taxon>
        <taxon>Poritidae</taxon>
        <taxon>Porites</taxon>
    </lineage>
</organism>
<reference evidence="2 3" key="1">
    <citation type="submission" date="2022-05" db="EMBL/GenBank/DDBJ databases">
        <authorList>
            <consortium name="Genoscope - CEA"/>
            <person name="William W."/>
        </authorList>
    </citation>
    <scope>NUCLEOTIDE SEQUENCE [LARGE SCALE GENOMIC DNA]</scope>
</reference>
<name>A0ABN8S1X9_9CNID</name>
<dbReference type="EMBL" id="CALNXK010000397">
    <property type="protein sequence ID" value="CAH3184731.1"/>
    <property type="molecule type" value="Genomic_DNA"/>
</dbReference>
<evidence type="ECO:0000313" key="3">
    <source>
        <dbReference type="Proteomes" id="UP001159405"/>
    </source>
</evidence>
<feature type="compositionally biased region" description="Acidic residues" evidence="1">
    <location>
        <begin position="739"/>
        <end position="758"/>
    </location>
</feature>
<evidence type="ECO:0000313" key="2">
    <source>
        <dbReference type="EMBL" id="CAH3184731.1"/>
    </source>
</evidence>
<proteinExistence type="predicted"/>
<feature type="region of interest" description="Disordered" evidence="1">
    <location>
        <begin position="735"/>
        <end position="758"/>
    </location>
</feature>